<reference evidence="5" key="1">
    <citation type="journal article" date="2018" name="Nat. Plants">
        <title>Whole-genome landscape of Medicago truncatula symbiotic genes.</title>
        <authorList>
            <person name="Pecrix Y."/>
            <person name="Gamas P."/>
            <person name="Carrere S."/>
        </authorList>
    </citation>
    <scope>NUCLEOTIDE SEQUENCE</scope>
    <source>
        <tissue evidence="5">Leaves</tissue>
    </source>
</reference>
<keyword evidence="2" id="KW-0175">Coiled coil</keyword>
<dbReference type="EMBL" id="PSQE01000003">
    <property type="protein sequence ID" value="RHN66001.1"/>
    <property type="molecule type" value="Genomic_DNA"/>
</dbReference>
<protein>
    <submittedName>
        <fullName evidence="5">Putative remorin</fullName>
    </submittedName>
</protein>
<dbReference type="Proteomes" id="UP000265566">
    <property type="component" value="Chromosome 3"/>
</dbReference>
<feature type="coiled-coil region" evidence="2">
    <location>
        <begin position="164"/>
        <end position="246"/>
    </location>
</feature>
<evidence type="ECO:0000259" key="4">
    <source>
        <dbReference type="Pfam" id="PF03763"/>
    </source>
</evidence>
<comment type="caution">
    <text evidence="5">The sequence shown here is derived from an EMBL/GenBank/DDBJ whole genome shotgun (WGS) entry which is preliminary data.</text>
</comment>
<dbReference type="Pfam" id="PF03763">
    <property type="entry name" value="Remorin_C"/>
    <property type="match status" value="1"/>
</dbReference>
<evidence type="ECO:0000256" key="3">
    <source>
        <dbReference type="SAM" id="MobiDB-lite"/>
    </source>
</evidence>
<dbReference type="AlphaFoldDB" id="A0A396IMJ0"/>
<feature type="compositionally biased region" description="Polar residues" evidence="3">
    <location>
        <begin position="128"/>
        <end position="143"/>
    </location>
</feature>
<accession>A0A396IMJ0</accession>
<feature type="domain" description="Remorin C-terminal" evidence="4">
    <location>
        <begin position="152"/>
        <end position="255"/>
    </location>
</feature>
<gene>
    <name evidence="5" type="ORF">MtrunA17_Chr3g0086051</name>
</gene>
<dbReference type="Gramene" id="rna13910">
    <property type="protein sequence ID" value="RHN66001.1"/>
    <property type="gene ID" value="gene13910"/>
</dbReference>
<dbReference type="InterPro" id="IPR005516">
    <property type="entry name" value="Remorin_C"/>
</dbReference>
<feature type="region of interest" description="Disordered" evidence="3">
    <location>
        <begin position="93"/>
        <end position="143"/>
    </location>
</feature>
<evidence type="ECO:0000313" key="5">
    <source>
        <dbReference type="EMBL" id="RHN66001.1"/>
    </source>
</evidence>
<proteinExistence type="inferred from homology"/>
<name>A0A396IMJ0_MEDTR</name>
<evidence type="ECO:0000256" key="1">
    <source>
        <dbReference type="ARBA" id="ARBA00005711"/>
    </source>
</evidence>
<sequence length="263" mass="30697">MNIQYSSIFNYITIKGNRRRFHTFLKFQKWRIGSTKEVSFSSPPQSQQHTRDDEFVTAIAATAFSIYSLEEAGILDLKKVRDSQKFSKNLTIRGKEENIPKQPSYGETSMRRPFRQETRTPEGALPLRSSSGASPTGGYQNQKGIVLHNKNNKAKAEAWEKAKMERIQKRYEKMKSQILSWEGEKRVQAKQQMERKKNELDYTRANAIEHYKRKIARIDMIGQRAIKELEDNRRKEELKVKEKANKIRKTGKVPVTCFCFKSL</sequence>
<evidence type="ECO:0000256" key="2">
    <source>
        <dbReference type="SAM" id="Coils"/>
    </source>
</evidence>
<dbReference type="PANTHER" id="PTHR31471:SF5">
    <property type="entry name" value="GB|AAD39278.1"/>
    <property type="match status" value="1"/>
</dbReference>
<organism evidence="5">
    <name type="scientific">Medicago truncatula</name>
    <name type="common">Barrel medic</name>
    <name type="synonym">Medicago tribuloides</name>
    <dbReference type="NCBI Taxonomy" id="3880"/>
    <lineage>
        <taxon>Eukaryota</taxon>
        <taxon>Viridiplantae</taxon>
        <taxon>Streptophyta</taxon>
        <taxon>Embryophyta</taxon>
        <taxon>Tracheophyta</taxon>
        <taxon>Spermatophyta</taxon>
        <taxon>Magnoliopsida</taxon>
        <taxon>eudicotyledons</taxon>
        <taxon>Gunneridae</taxon>
        <taxon>Pentapetalae</taxon>
        <taxon>rosids</taxon>
        <taxon>fabids</taxon>
        <taxon>Fabales</taxon>
        <taxon>Fabaceae</taxon>
        <taxon>Papilionoideae</taxon>
        <taxon>50 kb inversion clade</taxon>
        <taxon>NPAAA clade</taxon>
        <taxon>Hologalegina</taxon>
        <taxon>IRL clade</taxon>
        <taxon>Trifolieae</taxon>
        <taxon>Medicago</taxon>
    </lineage>
</organism>
<comment type="similarity">
    <text evidence="1">Belongs to the remorin family.</text>
</comment>
<dbReference type="PANTHER" id="PTHR31471">
    <property type="entry name" value="OS02G0116800 PROTEIN"/>
    <property type="match status" value="1"/>
</dbReference>